<dbReference type="GO" id="GO:0016579">
    <property type="term" value="P:protein deubiquitination"/>
    <property type="evidence" value="ECO:0007669"/>
    <property type="project" value="InterPro"/>
</dbReference>
<feature type="domain" description="USP" evidence="1">
    <location>
        <begin position="11"/>
        <end position="301"/>
    </location>
</feature>
<evidence type="ECO:0000313" key="3">
    <source>
        <dbReference type="Proteomes" id="UP000594262"/>
    </source>
</evidence>
<dbReference type="InterPro" id="IPR038765">
    <property type="entry name" value="Papain-like_cys_pep_sf"/>
</dbReference>
<sequence length="486" mass="55372">MNILQSRTAPLGLKNLGQNVCFFNSLVQALYSIKSLRERVCQFEINVSTPVKTMANNELFTSMTSSAVPIETYQLLPFFGIGGYDHSRFEQFDAQECLLHILEIIYPSNADNTVLDASIFKIAMLEELLCKSCKKVSEKNMYDSICCIKFSNLYNNSIEKELLKLINAQNAELLDEPYVCSNCPIRTMALKSTTLLHVSDYLIISLGLFRFDQATNTCRKVIPEITIENRIDNILLGTLQLQAVIFHHGETANSGHYTSAVKYGEQWFSVDDAIVNPIHNPNFNCKVNDHIVPYLLIYKKSNVVTSFANHTCHFSNLQLNINKTKTNSPLISFRRKPTLTTTTPNELNNNRKNKADQILQKECDLNGITFLPPNENETTTAIRKRRKTMRDEIKHKKKCPENKKEDFHFKVCAEDEKKTVFKEQFPSLVNNSNIPPNQPQIDKPTFDFSITSINSISNKSNPKYYGKAICTFPLKKVSVDKPIIKI</sequence>
<dbReference type="Gene3D" id="3.90.70.10">
    <property type="entry name" value="Cysteine proteinases"/>
    <property type="match status" value="1"/>
</dbReference>
<keyword evidence="3" id="KW-1185">Reference proteome</keyword>
<dbReference type="GO" id="GO:0005634">
    <property type="term" value="C:nucleus"/>
    <property type="evidence" value="ECO:0007669"/>
    <property type="project" value="TreeGrafter"/>
</dbReference>
<dbReference type="GO" id="GO:0004843">
    <property type="term" value="F:cysteine-type deubiquitinase activity"/>
    <property type="evidence" value="ECO:0007669"/>
    <property type="project" value="InterPro"/>
</dbReference>
<dbReference type="GO" id="GO:0005829">
    <property type="term" value="C:cytosol"/>
    <property type="evidence" value="ECO:0007669"/>
    <property type="project" value="TreeGrafter"/>
</dbReference>
<protein>
    <recommendedName>
        <fullName evidence="1">USP domain-containing protein</fullName>
    </recommendedName>
</protein>
<dbReference type="AlphaFoldDB" id="A0A7M5XG18"/>
<dbReference type="PANTHER" id="PTHR24006:SF937">
    <property type="entry name" value="UBIQUITIN CARBOXYL-TERMINAL HYDROLASE"/>
    <property type="match status" value="1"/>
</dbReference>
<dbReference type="PANTHER" id="PTHR24006">
    <property type="entry name" value="UBIQUITIN CARBOXYL-TERMINAL HYDROLASE"/>
    <property type="match status" value="1"/>
</dbReference>
<dbReference type="CDD" id="cd02257">
    <property type="entry name" value="Peptidase_C19"/>
    <property type="match status" value="1"/>
</dbReference>
<proteinExistence type="predicted"/>
<dbReference type="PROSITE" id="PS50235">
    <property type="entry name" value="USP_3"/>
    <property type="match status" value="1"/>
</dbReference>
<evidence type="ECO:0000259" key="1">
    <source>
        <dbReference type="PROSITE" id="PS50235"/>
    </source>
</evidence>
<dbReference type="InterPro" id="IPR001394">
    <property type="entry name" value="Peptidase_C19_UCH"/>
</dbReference>
<name>A0A7M5XG18_9CNID</name>
<dbReference type="Proteomes" id="UP000594262">
    <property type="component" value="Unplaced"/>
</dbReference>
<reference evidence="2" key="1">
    <citation type="submission" date="2021-01" db="UniProtKB">
        <authorList>
            <consortium name="EnsemblMetazoa"/>
        </authorList>
    </citation>
    <scope>IDENTIFICATION</scope>
</reference>
<organism evidence="2 3">
    <name type="scientific">Clytia hemisphaerica</name>
    <dbReference type="NCBI Taxonomy" id="252671"/>
    <lineage>
        <taxon>Eukaryota</taxon>
        <taxon>Metazoa</taxon>
        <taxon>Cnidaria</taxon>
        <taxon>Hydrozoa</taxon>
        <taxon>Hydroidolina</taxon>
        <taxon>Leptothecata</taxon>
        <taxon>Obeliida</taxon>
        <taxon>Clytiidae</taxon>
        <taxon>Clytia</taxon>
    </lineage>
</organism>
<dbReference type="OrthoDB" id="429671at2759"/>
<dbReference type="InterPro" id="IPR050164">
    <property type="entry name" value="Peptidase_C19"/>
</dbReference>
<accession>A0A7M5XG18</accession>
<dbReference type="EnsemblMetazoa" id="CLYHEMT022365.1">
    <property type="protein sequence ID" value="CLYHEMP022365.1"/>
    <property type="gene ID" value="CLYHEMG022365"/>
</dbReference>
<dbReference type="InterPro" id="IPR028889">
    <property type="entry name" value="USP"/>
</dbReference>
<dbReference type="SUPFAM" id="SSF54001">
    <property type="entry name" value="Cysteine proteinases"/>
    <property type="match status" value="1"/>
</dbReference>
<evidence type="ECO:0000313" key="2">
    <source>
        <dbReference type="EnsemblMetazoa" id="CLYHEMP022365.1"/>
    </source>
</evidence>
<dbReference type="Pfam" id="PF00443">
    <property type="entry name" value="UCH"/>
    <property type="match status" value="1"/>
</dbReference>